<evidence type="ECO:0000313" key="3">
    <source>
        <dbReference type="Proteomes" id="UP000325292"/>
    </source>
</evidence>
<gene>
    <name evidence="2" type="ORF">BXT84_01730</name>
</gene>
<evidence type="ECO:0008006" key="4">
    <source>
        <dbReference type="Google" id="ProtNLM"/>
    </source>
</evidence>
<evidence type="ECO:0000256" key="1">
    <source>
        <dbReference type="SAM" id="MobiDB-lite"/>
    </source>
</evidence>
<evidence type="ECO:0000313" key="2">
    <source>
        <dbReference type="EMBL" id="AUW92831.1"/>
    </source>
</evidence>
<protein>
    <recommendedName>
        <fullName evidence="4">Protein kinase domain-containing protein</fullName>
    </recommendedName>
</protein>
<feature type="region of interest" description="Disordered" evidence="1">
    <location>
        <begin position="269"/>
        <end position="304"/>
    </location>
</feature>
<dbReference type="Proteomes" id="UP000325292">
    <property type="component" value="Chromosome"/>
</dbReference>
<sequence length="304" mass="34225">MIAVWRNVPVVEAVGYVGSGGHGGSRPVLLRTHSGEIVHVKLQLNPQSNRSLAGDWIGTLLGQALDAPFLAVRLVRIEHDQLGHLPFLVRSRWHPGLQFGTQFLKDAEPVRPSTVGTLHNLDKLPLVALMESWLFNLDLKYSHILAHHQRLVVTDHGFIFPYGPKWLPSDLHRFRRQFPAVKPLTVLAMAAPQRFDFTPALDAIMAVTRQDLIDLVDSVPPDWGLSSHRKDAIVSFLLFRQSRLVRVVEYLEPLWNQDKGQEARVVENIDLPDENTEPYENDSPEAVVAREDEGDGDQDRIHGA</sequence>
<proteinExistence type="predicted"/>
<dbReference type="EMBL" id="CP019454">
    <property type="protein sequence ID" value="AUW92831.1"/>
    <property type="molecule type" value="Genomic_DNA"/>
</dbReference>
<organism evidence="2 3">
    <name type="scientific">Sulfobacillus thermotolerans</name>
    <dbReference type="NCBI Taxonomy" id="338644"/>
    <lineage>
        <taxon>Bacteria</taxon>
        <taxon>Bacillati</taxon>
        <taxon>Bacillota</taxon>
        <taxon>Clostridia</taxon>
        <taxon>Eubacteriales</taxon>
        <taxon>Clostridiales Family XVII. Incertae Sedis</taxon>
        <taxon>Sulfobacillus</taxon>
    </lineage>
</organism>
<reference evidence="2 3" key="1">
    <citation type="journal article" date="2019" name="Sci. Rep.">
        <title>Sulfobacillus thermotolerans: new insights into resistance and metabolic capacities of acidophilic chemolithotrophs.</title>
        <authorList>
            <person name="Panyushkina A.E."/>
            <person name="Babenko V.V."/>
            <person name="Nikitina A.S."/>
            <person name="Selezneva O.V."/>
            <person name="Tsaplina I.A."/>
            <person name="Letarova M.A."/>
            <person name="Kostryukova E.S."/>
            <person name="Letarov A.V."/>
        </authorList>
    </citation>
    <scope>NUCLEOTIDE SEQUENCE [LARGE SCALE GENOMIC DNA]</scope>
    <source>
        <strain evidence="2 3">Kr1</strain>
    </source>
</reference>
<accession>A0ABM6RNA7</accession>
<keyword evidence="3" id="KW-1185">Reference proteome</keyword>
<feature type="compositionally biased region" description="Acidic residues" evidence="1">
    <location>
        <begin position="270"/>
        <end position="283"/>
    </location>
</feature>
<name>A0ABM6RNA7_9FIRM</name>